<dbReference type="Gramene" id="PRQ19768">
    <property type="protein sequence ID" value="PRQ19768"/>
    <property type="gene ID" value="RchiOBHm_Chr7g0220881"/>
</dbReference>
<dbReference type="InterPro" id="IPR006918">
    <property type="entry name" value="COBRA_pln"/>
</dbReference>
<keyword evidence="5" id="KW-0325">Glycoprotein</keyword>
<keyword evidence="4 8" id="KW-0732">Signal</keyword>
<feature type="domain" description="COBRA C-terminal" evidence="9">
    <location>
        <begin position="239"/>
        <end position="432"/>
    </location>
</feature>
<sequence length="465" mass="51604">MGGGGAVTLSLTMIIFLSSISVVCGGGGADGYDPSDPYGNVTITWDFLSQSGPDTYGIKVSIYNLQQYRHVEVPGWKLEWTWNKSEVIWDMRGAEAVEQGDCSAFMASGAGQLPHCCMKRPVIIDLLPGTPYNMQYTNCCKGGVLSSMNQDPSKYLSAFQMSIGNFLVTRQGSDNPFDKLNITMPTNFNLGIPGYTCGDAFLVPPTRFSDDKGRRWKQTLETWNITCTYSQFQASRAPKCCVSLSAFYNTTIVNCPRCSCGCQGLGGAKCIKSGDEPPSTVLKLPQDPQAAALPPLVTCSEHMCPIRVHWHVKQSYKEYWRVKITITNLNFLKNYSDWNLVVQHPNLKSVRQLFSFNYRPLTYGNINDTGMFWGIKFYNDMLLTSGNQGNAQTEMLLHKDEGIFTFREGWTFPRRISFNGDECVMPPPDDYPTLPSGAYTIGANLNPSLLLVSFLFLAVAAPALF</sequence>
<comment type="subcellular location">
    <subcellularLocation>
        <location evidence="1">Cell membrane</location>
        <topology evidence="1">Lipid-anchor</topology>
        <topology evidence="1">GPI-anchor</topology>
    </subcellularLocation>
</comment>
<dbReference type="PANTHER" id="PTHR31673">
    <property type="entry name" value="PROTEIN COBRA"/>
    <property type="match status" value="1"/>
</dbReference>
<evidence type="ECO:0000256" key="7">
    <source>
        <dbReference type="PIRNR" id="PIRNR038122"/>
    </source>
</evidence>
<reference evidence="10 11" key="1">
    <citation type="journal article" date="2018" name="Nat. Genet.">
        <title>The Rosa genome provides new insights in the design of modern roses.</title>
        <authorList>
            <person name="Bendahmane M."/>
        </authorList>
    </citation>
    <scope>NUCLEOTIDE SEQUENCE [LARGE SCALE GENOMIC DNA]</scope>
    <source>
        <strain evidence="11">cv. Old Blush</strain>
    </source>
</reference>
<dbReference type="GO" id="GO:0010215">
    <property type="term" value="P:cellulose microfibril organization"/>
    <property type="evidence" value="ECO:0007669"/>
    <property type="project" value="InterPro"/>
</dbReference>
<feature type="signal peptide" evidence="8">
    <location>
        <begin position="1"/>
        <end position="25"/>
    </location>
</feature>
<evidence type="ECO:0000256" key="3">
    <source>
        <dbReference type="ARBA" id="ARBA00022622"/>
    </source>
</evidence>
<dbReference type="GO" id="GO:0005886">
    <property type="term" value="C:plasma membrane"/>
    <property type="evidence" value="ECO:0007669"/>
    <property type="project" value="UniProtKB-SubCell"/>
</dbReference>
<dbReference type="Pfam" id="PF04833">
    <property type="entry name" value="COBRA"/>
    <property type="match status" value="1"/>
</dbReference>
<evidence type="ECO:0000256" key="5">
    <source>
        <dbReference type="ARBA" id="ARBA00023180"/>
    </source>
</evidence>
<keyword evidence="3" id="KW-0336">GPI-anchor</keyword>
<organism evidence="10 11">
    <name type="scientific">Rosa chinensis</name>
    <name type="common">China rose</name>
    <dbReference type="NCBI Taxonomy" id="74649"/>
    <lineage>
        <taxon>Eukaryota</taxon>
        <taxon>Viridiplantae</taxon>
        <taxon>Streptophyta</taxon>
        <taxon>Embryophyta</taxon>
        <taxon>Tracheophyta</taxon>
        <taxon>Spermatophyta</taxon>
        <taxon>Magnoliopsida</taxon>
        <taxon>eudicotyledons</taxon>
        <taxon>Gunneridae</taxon>
        <taxon>Pentapetalae</taxon>
        <taxon>rosids</taxon>
        <taxon>fabids</taxon>
        <taxon>Rosales</taxon>
        <taxon>Rosaceae</taxon>
        <taxon>Rosoideae</taxon>
        <taxon>Rosoideae incertae sedis</taxon>
        <taxon>Rosa</taxon>
    </lineage>
</organism>
<keyword evidence="3" id="KW-0472">Membrane</keyword>
<accession>A0A2P6PCW5</accession>
<dbReference type="EMBL" id="PDCK01000045">
    <property type="protein sequence ID" value="PRQ19768.1"/>
    <property type="molecule type" value="Genomic_DNA"/>
</dbReference>
<dbReference type="GO" id="GO:0098552">
    <property type="term" value="C:side of membrane"/>
    <property type="evidence" value="ECO:0007669"/>
    <property type="project" value="UniProtKB-KW"/>
</dbReference>
<dbReference type="OMA" id="EPPGWKL"/>
<dbReference type="STRING" id="74649.A0A2P6PCW5"/>
<name>A0A2P6PCW5_ROSCH</name>
<evidence type="ECO:0000313" key="10">
    <source>
        <dbReference type="EMBL" id="PRQ19768.1"/>
    </source>
</evidence>
<comment type="caution">
    <text evidence="10">The sequence shown here is derived from an EMBL/GenBank/DDBJ whole genome shotgun (WGS) entry which is preliminary data.</text>
</comment>
<evidence type="ECO:0000256" key="4">
    <source>
        <dbReference type="ARBA" id="ARBA00022729"/>
    </source>
</evidence>
<proteinExistence type="inferred from homology"/>
<protein>
    <recommendedName>
        <fullName evidence="7">COBRA-like protein</fullName>
    </recommendedName>
</protein>
<gene>
    <name evidence="10" type="ORF">RchiOBHm_Chr7g0220881</name>
</gene>
<dbReference type="GO" id="GO:0052324">
    <property type="term" value="P:plant-type cell wall cellulose biosynthetic process"/>
    <property type="evidence" value="ECO:0007669"/>
    <property type="project" value="TreeGrafter"/>
</dbReference>
<dbReference type="Pfam" id="PF25079">
    <property type="entry name" value="COB_C"/>
    <property type="match status" value="1"/>
</dbReference>
<evidence type="ECO:0000256" key="1">
    <source>
        <dbReference type="ARBA" id="ARBA00004609"/>
    </source>
</evidence>
<keyword evidence="6" id="KW-0449">Lipoprotein</keyword>
<evidence type="ECO:0000259" key="9">
    <source>
        <dbReference type="Pfam" id="PF25079"/>
    </source>
</evidence>
<dbReference type="PANTHER" id="PTHR31673:SF30">
    <property type="entry name" value="COBRA-LIKE PROTEIN 6"/>
    <property type="match status" value="1"/>
</dbReference>
<comment type="similarity">
    <text evidence="2 7">Belongs to the COBRA family.</text>
</comment>
<dbReference type="InterPro" id="IPR056900">
    <property type="entry name" value="COB_C"/>
</dbReference>
<evidence type="ECO:0000256" key="8">
    <source>
        <dbReference type="SAM" id="SignalP"/>
    </source>
</evidence>
<feature type="chain" id="PRO_5015176662" description="COBRA-like protein" evidence="8">
    <location>
        <begin position="26"/>
        <end position="465"/>
    </location>
</feature>
<dbReference type="Proteomes" id="UP000238479">
    <property type="component" value="Chromosome 7"/>
</dbReference>
<evidence type="ECO:0000256" key="2">
    <source>
        <dbReference type="ARBA" id="ARBA00005507"/>
    </source>
</evidence>
<keyword evidence="11" id="KW-1185">Reference proteome</keyword>
<dbReference type="PIRSF" id="PIRSF038122">
    <property type="entry name" value="COBRA"/>
    <property type="match status" value="1"/>
</dbReference>
<evidence type="ECO:0000256" key="6">
    <source>
        <dbReference type="ARBA" id="ARBA00023288"/>
    </source>
</evidence>
<dbReference type="AlphaFoldDB" id="A0A2P6PCW5"/>
<evidence type="ECO:0000313" key="11">
    <source>
        <dbReference type="Proteomes" id="UP000238479"/>
    </source>
</evidence>